<evidence type="ECO:0000313" key="3">
    <source>
        <dbReference type="EMBL" id="GMA84828.1"/>
    </source>
</evidence>
<feature type="domain" description="EamA" evidence="2">
    <location>
        <begin position="2"/>
        <end position="58"/>
    </location>
</feature>
<dbReference type="InterPro" id="IPR037185">
    <property type="entry name" value="EmrE-like"/>
</dbReference>
<evidence type="ECO:0000256" key="1">
    <source>
        <dbReference type="ARBA" id="ARBA00007362"/>
    </source>
</evidence>
<organism evidence="3 4">
    <name type="scientific">Angustibacter aerolatus</name>
    <dbReference type="NCBI Taxonomy" id="1162965"/>
    <lineage>
        <taxon>Bacteria</taxon>
        <taxon>Bacillati</taxon>
        <taxon>Actinomycetota</taxon>
        <taxon>Actinomycetes</taxon>
        <taxon>Kineosporiales</taxon>
        <taxon>Kineosporiaceae</taxon>
    </lineage>
</organism>
<name>A0ABQ6JBI8_9ACTN</name>
<dbReference type="InterPro" id="IPR000620">
    <property type="entry name" value="EamA_dom"/>
</dbReference>
<keyword evidence="4" id="KW-1185">Reference proteome</keyword>
<comment type="similarity">
    <text evidence="1">Belongs to the EamA transporter family.</text>
</comment>
<proteinExistence type="inferred from homology"/>
<dbReference type="EMBL" id="BSUZ01000001">
    <property type="protein sequence ID" value="GMA84828.1"/>
    <property type="molecule type" value="Genomic_DNA"/>
</dbReference>
<sequence>MFAFLAQTWAIRRSSASRASLLLGTEPVWAVAVGVGLGGESLTPVVAVGAAVVVGATLWAQSVERRAPVVPLPSVRAAAGGSATRTARRAG</sequence>
<accession>A0ABQ6JBI8</accession>
<dbReference type="Proteomes" id="UP001157017">
    <property type="component" value="Unassembled WGS sequence"/>
</dbReference>
<evidence type="ECO:0000313" key="4">
    <source>
        <dbReference type="Proteomes" id="UP001157017"/>
    </source>
</evidence>
<reference evidence="4" key="1">
    <citation type="journal article" date="2019" name="Int. J. Syst. Evol. Microbiol.">
        <title>The Global Catalogue of Microorganisms (GCM) 10K type strain sequencing project: providing services to taxonomists for standard genome sequencing and annotation.</title>
        <authorList>
            <consortium name="The Broad Institute Genomics Platform"/>
            <consortium name="The Broad Institute Genome Sequencing Center for Infectious Disease"/>
            <person name="Wu L."/>
            <person name="Ma J."/>
        </authorList>
    </citation>
    <scope>NUCLEOTIDE SEQUENCE [LARGE SCALE GENOMIC DNA]</scope>
    <source>
        <strain evidence="4">NBRC 108730</strain>
    </source>
</reference>
<comment type="caution">
    <text evidence="3">The sequence shown here is derived from an EMBL/GenBank/DDBJ whole genome shotgun (WGS) entry which is preliminary data.</text>
</comment>
<dbReference type="SUPFAM" id="SSF103481">
    <property type="entry name" value="Multidrug resistance efflux transporter EmrE"/>
    <property type="match status" value="1"/>
</dbReference>
<evidence type="ECO:0000259" key="2">
    <source>
        <dbReference type="Pfam" id="PF00892"/>
    </source>
</evidence>
<dbReference type="Pfam" id="PF00892">
    <property type="entry name" value="EamA"/>
    <property type="match status" value="1"/>
</dbReference>
<gene>
    <name evidence="3" type="ORF">GCM10025868_00780</name>
</gene>
<protein>
    <recommendedName>
        <fullName evidence="2">EamA domain-containing protein</fullName>
    </recommendedName>
</protein>